<feature type="transmembrane region" description="Helical" evidence="1">
    <location>
        <begin position="72"/>
        <end position="96"/>
    </location>
</feature>
<dbReference type="OrthoDB" id="1725934at2759"/>
<evidence type="ECO:0000313" key="5">
    <source>
        <dbReference type="Proteomes" id="UP000663699"/>
    </source>
</evidence>
<feature type="region of interest" description="Disordered" evidence="2">
    <location>
        <begin position="138"/>
        <end position="166"/>
    </location>
</feature>
<dbReference type="PANTHER" id="PTHR22166:SF12">
    <property type="entry name" value="ENDOPLASMIC RETICULUM JUNCTION FORMATION PROTEIN LUNAPARK"/>
    <property type="match status" value="1"/>
</dbReference>
<name>A0A899G456_9ASCO</name>
<dbReference type="GO" id="GO:0071788">
    <property type="term" value="P:endoplasmic reticulum tubular network maintenance"/>
    <property type="evidence" value="ECO:0007669"/>
    <property type="project" value="UniProtKB-UniRule"/>
</dbReference>
<keyword evidence="1" id="KW-0472">Membrane</keyword>
<evidence type="ECO:0000313" key="4">
    <source>
        <dbReference type="EMBL" id="QSL66118.1"/>
    </source>
</evidence>
<dbReference type="EMBL" id="CP054541">
    <property type="protein sequence ID" value="QSL66118.1"/>
    <property type="molecule type" value="Genomic_DNA"/>
</dbReference>
<sequence length="342" mass="39870">MELDSSTNSYERILSQLALEINHHESRLSTFRLRSVRVKRLFTLYCTILYLIYFLIWILFYMRNTEDIEKWFLRLSILIISLFCIYFGRIIFTIYYTKMISSEESSLELLRTKQHEKVEELKAKTNFYSTQSLIDRYSGSQRNTPEKPAIPLLDLNDSGKKTPKHSFSSPSVDFLQPTYQHSNQQNQISNLRLRHTNNSNTDNSVHHSFFATSDMPFPTDSYSKLSQDNSFISRILNFIIGPDETSPENRYALICKKCGIHNGLAPYGEKWESIKYICMNCGIWNGNVKQDEKDTKNTKDPLNISNSISNPNQTIENQEETDLKTSKPDKTKLLKQTIKLHN</sequence>
<comment type="similarity">
    <text evidence="1">Belongs to the lunapark family.</text>
</comment>
<keyword evidence="1" id="KW-0863">Zinc-finger</keyword>
<keyword evidence="5" id="KW-1185">Reference proteome</keyword>
<comment type="subcellular location">
    <subcellularLocation>
        <location evidence="1">Endoplasmic reticulum membrane</location>
        <topology evidence="1">Multi-pass membrane protein</topology>
    </subcellularLocation>
</comment>
<dbReference type="GO" id="GO:1903373">
    <property type="term" value="P:positive regulation of endoplasmic reticulum tubular network organization"/>
    <property type="evidence" value="ECO:0007669"/>
    <property type="project" value="UniProtKB-UniRule"/>
</dbReference>
<organism evidence="4 5">
    <name type="scientific">Pneumocystis wakefieldiae</name>
    <dbReference type="NCBI Taxonomy" id="38082"/>
    <lineage>
        <taxon>Eukaryota</taxon>
        <taxon>Fungi</taxon>
        <taxon>Dikarya</taxon>
        <taxon>Ascomycota</taxon>
        <taxon>Taphrinomycotina</taxon>
        <taxon>Pneumocystomycetes</taxon>
        <taxon>Pneumocystaceae</taxon>
        <taxon>Pneumocystis</taxon>
    </lineage>
</organism>
<dbReference type="GO" id="GO:0098826">
    <property type="term" value="C:endoplasmic reticulum tubular network membrane"/>
    <property type="evidence" value="ECO:0007669"/>
    <property type="project" value="UniProtKB-UniRule"/>
</dbReference>
<keyword evidence="1" id="KW-1133">Transmembrane helix</keyword>
<dbReference type="PANTHER" id="PTHR22166">
    <property type="entry name" value="ENDOPLASMIC RETICULUM JUNCTION FORMATION PROTEIN LUNAPARK"/>
    <property type="match status" value="1"/>
</dbReference>
<proteinExistence type="inferred from homology"/>
<keyword evidence="1" id="KW-0479">Metal-binding</keyword>
<evidence type="ECO:0000259" key="3">
    <source>
        <dbReference type="Pfam" id="PF10058"/>
    </source>
</evidence>
<comment type="domain">
    <text evidence="1">The C4-type zinc finger motif is necessary both for its ER three-way tubular junction localization and formation.</text>
</comment>
<dbReference type="InterPro" id="IPR040115">
    <property type="entry name" value="Lnp"/>
</dbReference>
<comment type="function">
    <text evidence="1">Plays a role in determining ER morphology.</text>
</comment>
<accession>A0A899G456</accession>
<keyword evidence="1" id="KW-0256">Endoplasmic reticulum</keyword>
<dbReference type="InterPro" id="IPR019273">
    <property type="entry name" value="Lunapark_Znf"/>
</dbReference>
<dbReference type="AlphaFoldDB" id="A0A899G456"/>
<feature type="transmembrane region" description="Helical" evidence="1">
    <location>
        <begin position="41"/>
        <end position="60"/>
    </location>
</feature>
<keyword evidence="1" id="KW-0812">Transmembrane</keyword>
<reference evidence="4" key="1">
    <citation type="submission" date="2020-06" db="EMBL/GenBank/DDBJ databases">
        <title>Genomes of multiple members of Pneumocystis genus reveal paths to human pathogen Pneumocystis jirovecii.</title>
        <authorList>
            <person name="Cisse O.H."/>
            <person name="Ma L."/>
            <person name="Dekker J."/>
            <person name="Khil P."/>
            <person name="Jo J."/>
            <person name="Brenchley J."/>
            <person name="Blair R."/>
            <person name="Pahar B."/>
            <person name="Chabe M."/>
            <person name="Van Rompay K.A."/>
            <person name="Keesler R."/>
            <person name="Sukura A."/>
            <person name="Hirsch V."/>
            <person name="Kutty G."/>
            <person name="Liu Y."/>
            <person name="Peng L."/>
            <person name="Chen J."/>
            <person name="Song J."/>
            <person name="Weissenbacher-Lang C."/>
            <person name="Xu J."/>
            <person name="Upham N.S."/>
            <person name="Stajich J.E."/>
            <person name="Cuomo C.A."/>
            <person name="Cushion M.T."/>
            <person name="Kovacs J.A."/>
        </authorList>
    </citation>
    <scope>NUCLEOTIDE SEQUENCE</scope>
    <source>
        <strain evidence="4">2A</strain>
    </source>
</reference>
<dbReference type="Pfam" id="PF10058">
    <property type="entry name" value="Zn_ribbon_10"/>
    <property type="match status" value="1"/>
</dbReference>
<evidence type="ECO:0000256" key="1">
    <source>
        <dbReference type="RuleBase" id="RU367073"/>
    </source>
</evidence>
<gene>
    <name evidence="4" type="ORF">MERGE_000493</name>
</gene>
<feature type="domain" description="Lunapark zinc ribbon" evidence="3">
    <location>
        <begin position="232"/>
        <end position="285"/>
    </location>
</feature>
<dbReference type="GO" id="GO:0008270">
    <property type="term" value="F:zinc ion binding"/>
    <property type="evidence" value="ECO:0007669"/>
    <property type="project" value="UniProtKB-KW"/>
</dbReference>
<feature type="region of interest" description="Disordered" evidence="2">
    <location>
        <begin position="291"/>
        <end position="327"/>
    </location>
</feature>
<protein>
    <recommendedName>
        <fullName evidence="1">Endoplasmic reticulum junction formation protein lunapark</fullName>
    </recommendedName>
</protein>
<keyword evidence="1" id="KW-0862">Zinc</keyword>
<evidence type="ECO:0000256" key="2">
    <source>
        <dbReference type="SAM" id="MobiDB-lite"/>
    </source>
</evidence>
<dbReference type="Proteomes" id="UP000663699">
    <property type="component" value="Chromosome 10"/>
</dbReference>